<dbReference type="SUPFAM" id="SSF47240">
    <property type="entry name" value="Ferritin-like"/>
    <property type="match status" value="1"/>
</dbReference>
<keyword evidence="3" id="KW-1185">Reference proteome</keyword>
<proteinExistence type="predicted"/>
<evidence type="ECO:0000259" key="1">
    <source>
        <dbReference type="Pfam" id="PF02915"/>
    </source>
</evidence>
<dbReference type="InterPro" id="IPR012347">
    <property type="entry name" value="Ferritin-like"/>
</dbReference>
<reference evidence="2 3" key="1">
    <citation type="submission" date="2024-04" db="EMBL/GenBank/DDBJ databases">
        <title>Genome sequencing and metabolic network reconstruction of aminoacids and betaine degradation by Anoxynatronum sibiricum.</title>
        <authorList>
            <person name="Detkova E.N."/>
            <person name="Boltjanskaja Y.V."/>
            <person name="Mardanov A.V."/>
            <person name="Kevbrin V."/>
        </authorList>
    </citation>
    <scope>NUCLEOTIDE SEQUENCE [LARGE SCALE GENOMIC DNA]</scope>
    <source>
        <strain evidence="2 3">Z-7981</strain>
    </source>
</reference>
<organism evidence="2 3">
    <name type="scientific">Anoxynatronum sibiricum</name>
    <dbReference type="NCBI Taxonomy" id="210623"/>
    <lineage>
        <taxon>Bacteria</taxon>
        <taxon>Bacillati</taxon>
        <taxon>Bacillota</taxon>
        <taxon>Clostridia</taxon>
        <taxon>Eubacteriales</taxon>
        <taxon>Clostridiaceae</taxon>
        <taxon>Anoxynatronum</taxon>
    </lineage>
</organism>
<dbReference type="InterPro" id="IPR009078">
    <property type="entry name" value="Ferritin-like_SF"/>
</dbReference>
<comment type="caution">
    <text evidence="2">The sequence shown here is derived from an EMBL/GenBank/DDBJ whole genome shotgun (WGS) entry which is preliminary data.</text>
</comment>
<dbReference type="Gene3D" id="1.20.1260.10">
    <property type="match status" value="1"/>
</dbReference>
<name>A0ABU9VRU4_9CLOT</name>
<dbReference type="Pfam" id="PF02915">
    <property type="entry name" value="Rubrerythrin"/>
    <property type="match status" value="1"/>
</dbReference>
<evidence type="ECO:0000313" key="3">
    <source>
        <dbReference type="Proteomes" id="UP001407405"/>
    </source>
</evidence>
<evidence type="ECO:0000313" key="2">
    <source>
        <dbReference type="EMBL" id="MEN1758854.1"/>
    </source>
</evidence>
<gene>
    <name evidence="2" type="ORF">AAIG11_00075</name>
</gene>
<dbReference type="EMBL" id="JBCITM010000001">
    <property type="protein sequence ID" value="MEN1758854.1"/>
    <property type="molecule type" value="Genomic_DNA"/>
</dbReference>
<feature type="domain" description="Rubrerythrin diiron-binding" evidence="1">
    <location>
        <begin position="8"/>
        <end position="139"/>
    </location>
</feature>
<sequence length="147" mass="16788">MTLQTVLDALVTSEYDAGAVYEIIASRNEGDVASTSLVFAEQERQHAQRIKSLIEHRGDLNQQVSDEVGQRLMIYLKESDSKIEAAAASRKQLFRHALKMEKDSIALYQAIAKLFELGSVGRRQFEDLVKEEQTHMYFVLKQLHDME</sequence>
<dbReference type="Proteomes" id="UP001407405">
    <property type="component" value="Unassembled WGS sequence"/>
</dbReference>
<protein>
    <submittedName>
        <fullName evidence="2">Ferritin family protein</fullName>
    </submittedName>
</protein>
<dbReference type="RefSeq" id="WP_343184241.1">
    <property type="nucleotide sequence ID" value="NZ_JBCITM010000001.1"/>
</dbReference>
<accession>A0ABU9VRU4</accession>
<dbReference type="InterPro" id="IPR003251">
    <property type="entry name" value="Rr_diiron-bd_dom"/>
</dbReference>